<comment type="caution">
    <text evidence="1">The sequence shown here is derived from an EMBL/GenBank/DDBJ whole genome shotgun (WGS) entry which is preliminary data.</text>
</comment>
<dbReference type="Proteomes" id="UP001058074">
    <property type="component" value="Unassembled WGS sequence"/>
</dbReference>
<organism evidence="1 2">
    <name type="scientific">Inconstantimicrobium mannanitabidum</name>
    <dbReference type="NCBI Taxonomy" id="1604901"/>
    <lineage>
        <taxon>Bacteria</taxon>
        <taxon>Bacillati</taxon>
        <taxon>Bacillota</taxon>
        <taxon>Clostridia</taxon>
        <taxon>Eubacteriales</taxon>
        <taxon>Clostridiaceae</taxon>
        <taxon>Inconstantimicrobium</taxon>
    </lineage>
</organism>
<protein>
    <submittedName>
        <fullName evidence="1">Uncharacterized protein</fullName>
    </submittedName>
</protein>
<accession>A0ACB5R755</accession>
<reference evidence="1" key="1">
    <citation type="journal article" date="2025" name="Int. J. Syst. Evol. Microbiol.">
        <title>Inconstantimicrobium mannanitabidum sp. nov., a novel member of the family Clostridiaceae isolated from anoxic soil under the treatment of reductive soil disinfestation.</title>
        <authorList>
            <person name="Ueki A."/>
            <person name="Tonouchi A."/>
            <person name="Honma S."/>
            <person name="Kaku N."/>
            <person name="Ueki K."/>
        </authorList>
    </citation>
    <scope>NUCLEOTIDE SEQUENCE</scope>
    <source>
        <strain evidence="1">TW13</strain>
    </source>
</reference>
<dbReference type="EMBL" id="BROD01000001">
    <property type="protein sequence ID" value="GKX65024.1"/>
    <property type="molecule type" value="Genomic_DNA"/>
</dbReference>
<gene>
    <name evidence="1" type="ORF">rsdtw13_02820</name>
</gene>
<sequence length="425" mass="48402">MDRLKKNLVYILVVIILSSIALYYSSRKNTSKTESIVQEKISLKVTTNRTDLVDNKLNDLAKEYMILNPNIQLSFEGIKDPNEILKIRASVGESSDITIIPTDAKTENLHLYYEPIDDLGFTKDNLRGYFTGVGEDKRLYAVNSSVGYDGIVYNKKTFLKAGIKSVPRTLDEFYKACEKLKAVGITPFAINAGDKWPLTVYAEGFVLPVENTGRMQYGDDLLTRDLFSDDGGLYYSLKFLETMKQREFIESDLNKPNWSKFKVDQANGSVSMTFTGTWYPSQLLELGCAKENIGMFPFPEAKLITQNGDWRFAISKNCKHKEEAKKLLKWLFYEGNYASACNILSSMKNNSFNNWILDELFSYNIPIVSSENGGTESGSTENLTNALIKFGYPLNDIFKEYLTSNNPDKVIKRYNDLWRKKVVNQ</sequence>
<evidence type="ECO:0000313" key="2">
    <source>
        <dbReference type="Proteomes" id="UP001058074"/>
    </source>
</evidence>
<evidence type="ECO:0000313" key="1">
    <source>
        <dbReference type="EMBL" id="GKX65024.1"/>
    </source>
</evidence>
<proteinExistence type="predicted"/>
<name>A0ACB5R755_9CLOT</name>
<keyword evidence="2" id="KW-1185">Reference proteome</keyword>